<keyword evidence="3 9" id="KW-0812">Transmembrane</keyword>
<evidence type="ECO:0000256" key="8">
    <source>
        <dbReference type="SAM" id="MobiDB-lite"/>
    </source>
</evidence>
<dbReference type="PANTHER" id="PTHR15071">
    <property type="entry name" value="MANNOSE-6-PHOSPHATE RECEPTOR FAMILY MEMBER"/>
    <property type="match status" value="1"/>
</dbReference>
<proteinExistence type="predicted"/>
<keyword evidence="7" id="KW-1015">Disulfide bond</keyword>
<feature type="transmembrane region" description="Helical" evidence="9">
    <location>
        <begin position="2323"/>
        <end position="2343"/>
    </location>
</feature>
<feature type="domain" description="MRH" evidence="11">
    <location>
        <begin position="1384"/>
        <end position="1527"/>
    </location>
</feature>
<keyword evidence="2" id="KW-0813">Transport</keyword>
<evidence type="ECO:0000256" key="3">
    <source>
        <dbReference type="ARBA" id="ARBA00022692"/>
    </source>
</evidence>
<evidence type="ECO:0000256" key="5">
    <source>
        <dbReference type="ARBA" id="ARBA00022989"/>
    </source>
</evidence>
<evidence type="ECO:0000256" key="9">
    <source>
        <dbReference type="SAM" id="Phobius"/>
    </source>
</evidence>
<keyword evidence="4 10" id="KW-0732">Signal</keyword>
<evidence type="ECO:0000259" key="11">
    <source>
        <dbReference type="PROSITE" id="PS51914"/>
    </source>
</evidence>
<feature type="chain" id="PRO_5047079744" evidence="10">
    <location>
        <begin position="31"/>
        <end position="2426"/>
    </location>
</feature>
<keyword evidence="13" id="KW-0675">Receptor</keyword>
<feature type="domain" description="MRH" evidence="11">
    <location>
        <begin position="327"/>
        <end position="478"/>
    </location>
</feature>
<dbReference type="SUPFAM" id="SSF50911">
    <property type="entry name" value="Mannose 6-phosphate receptor domain"/>
    <property type="match status" value="15"/>
</dbReference>
<evidence type="ECO:0000313" key="12">
    <source>
        <dbReference type="Proteomes" id="UP000694888"/>
    </source>
</evidence>
<feature type="compositionally biased region" description="Acidic residues" evidence="8">
    <location>
        <begin position="2382"/>
        <end position="2404"/>
    </location>
</feature>
<dbReference type="InterPro" id="IPR000479">
    <property type="entry name" value="CIMR_rpt"/>
</dbReference>
<feature type="signal peptide" evidence="10">
    <location>
        <begin position="1"/>
        <end position="30"/>
    </location>
</feature>
<feature type="domain" description="MRH" evidence="11">
    <location>
        <begin position="941"/>
        <end position="1081"/>
    </location>
</feature>
<feature type="domain" description="MRH" evidence="11">
    <location>
        <begin position="2147"/>
        <end position="2293"/>
    </location>
</feature>
<comment type="subcellular location">
    <subcellularLocation>
        <location evidence="1">Endomembrane system</location>
    </subcellularLocation>
</comment>
<dbReference type="Gene3D" id="2.70.130.10">
    <property type="entry name" value="Mannose-6-phosphate receptor binding domain"/>
    <property type="match status" value="15"/>
</dbReference>
<feature type="domain" description="MRH" evidence="11">
    <location>
        <begin position="1837"/>
        <end position="1977"/>
    </location>
</feature>
<accession>A0ABM1A4P7</accession>
<evidence type="ECO:0000313" key="13">
    <source>
        <dbReference type="RefSeq" id="XP_012940789.1"/>
    </source>
</evidence>
<name>A0ABM1A4P7_APLCA</name>
<evidence type="ECO:0000256" key="7">
    <source>
        <dbReference type="ARBA" id="ARBA00023157"/>
    </source>
</evidence>
<protein>
    <submittedName>
        <fullName evidence="13">Cation-independent mannose-6-phosphate receptor</fullName>
    </submittedName>
</protein>
<dbReference type="RefSeq" id="XP_012940789.1">
    <property type="nucleotide sequence ID" value="XM_013085335.2"/>
</dbReference>
<dbReference type="PANTHER" id="PTHR15071:SF0">
    <property type="entry name" value="MANNOSE 6-PHOSPHATE RECEPTOR-LIKE PROTEIN 1"/>
    <property type="match status" value="1"/>
</dbReference>
<feature type="domain" description="MRH" evidence="11">
    <location>
        <begin position="1239"/>
        <end position="1380"/>
    </location>
</feature>
<evidence type="ECO:0000256" key="6">
    <source>
        <dbReference type="ARBA" id="ARBA00023136"/>
    </source>
</evidence>
<evidence type="ECO:0000256" key="2">
    <source>
        <dbReference type="ARBA" id="ARBA00022448"/>
    </source>
</evidence>
<evidence type="ECO:0000256" key="4">
    <source>
        <dbReference type="ARBA" id="ARBA00022729"/>
    </source>
</evidence>
<keyword evidence="5 9" id="KW-1133">Transmembrane helix</keyword>
<gene>
    <name evidence="13" type="primary">LOC101854964</name>
</gene>
<evidence type="ECO:0000256" key="1">
    <source>
        <dbReference type="ARBA" id="ARBA00004308"/>
    </source>
</evidence>
<dbReference type="Proteomes" id="UP000694888">
    <property type="component" value="Unplaced"/>
</dbReference>
<feature type="domain" description="MRH" evidence="11">
    <location>
        <begin position="780"/>
        <end position="934"/>
    </location>
</feature>
<feature type="domain" description="MRH" evidence="11">
    <location>
        <begin position="632"/>
        <end position="777"/>
    </location>
</feature>
<sequence length="2426" mass="265869">MAVSTALGLQGASLFLPLLLFGFFFQCTEGAEDCKIGKYDLTDLHAFSPWFSVNDYTNATFSISLCSKLPQDTSDGAHNCPDGTAVCAVLRNGTAVAYGKYTSDPEISEDGTETELMVMFKGEECPMAEGAVYSTIFHFRCGKTMGYPRYLGDLGCSVNFEWDSYKFCSDLPTPQKEVPCTLVKNGSLIDLSPLTKISGGHLVDEYQNRKIFINVCRDIIKGKETSDGSEHCPEGSASCRVIGDEGKSFGQALKKMEPMDDGVKLEYVSSEVPPGCPGKPSTTVLFRCPQRGGSRDPVLLSDFLVSCDLEIEWVTEYACPVEHVVSNTCQLTMEQHDVAIDLSPLKAAQFSRDVYRVNNTDGRDKYTYYINVCDSLGTQCGNQSVPGLSSVCQRKDSDSLFARSCGQNRFMQLRYADRKLTMIMRNGDKCHTNFRRSTMIEFYCNKTAENDGHGYPEFVRHENCSYFFEWGTKYACFDQVQDGTCRVNVGGKRFDLSALVRETGENWDVLSGEDESDDLVVNICHDVLLSGKANSCPPGSAVCAVGKNGAVSLGKYTDPLSYDAASKSLKLTYTNGAHTENNCARKTTINFFCSPGDLESAPVLVHKSEDSCYYELEWHTSAACVLSHQTGDKCRVVDNDAGYVFDLTPLTVREKGNSYMTSSLGHNYLLNVCAAVKDDNYCKDAPHDNAAICQVERSASHGQVKIGEPASKLEYFDGVLNLTYTNGEPYNNPGKTARMAEIAFLCDMAAGTGRPEFLEEKNFTYAFKWRTSYACPTPPLECVVTDDDSQQQFDLSSLARVSENWSVMRGHGPDDRQKFYINICRPVAPVKGVQCGRFAAVCATSVDQHGNEKLFHGSLGKAESPPEIERSISGVKLTYTNGDNCEDGGVKKKFKTSIHFVCAHGRMSEGPISPQQVSPCEYSILWQTSAACAVDDMKNDTACMVRDPNSDFMFNLKPLSKLGGYDVKSADGSEAYKINICGSLPESVCAKFDGKHPTSVCQIGTDKNIPRAAFTSDLEYTSQGELTITYPGGVDQYTGTQRNYIINFFCDRAAQDPRMSYESHDQISTVFRVETALACASKPVDCVVQDREGRQYDLTPLARSTGNWVVIDTRSTHKDLRYHINVCRPVNPTAEMTCPGGAVGGCQTSTNSQSHGFSLGYVQSQPVVAPDGGAISIRYTGGDKCHKGTEKEAFRSTQITFICASVEGSPTFEGESDTCEYSFVWRTPSACAQHVETGTNCKVIDPLYNFEFDLSPLRKTTNNYKVKGDEYEFLLNVCGPLVNGPGSCSGAHVGACQNGSTLKSPIETGMYNSNPIYDSGQISLVYSDGRSSCHHKYNRTTVIYFLCDHSESGEGGPRYVEEQSDCTYVFEWPTQRACPPHQVTDCTFRIGNDVYDLSRLSRSDGNYERTYSQTTYILNICRSLVHKKGQTCPFESAACMIDDSEKDPKKKFHNIGEVTSRSLNIQHKTLMLKYEHGELCKDGKTQRSTVILFDCDKNSDALGSPDGHFMVDCQDTFTWTSSAACPLSLDPGSKVDASDFGNCTVKNPDTGYEFDLTGLRKSEGYTTYDRNGHEFSLNVCAWLQSTEKCANGTAVCQTDRLGAKASVSTGSANARLQYLDGVLALHYKSGDKCNEQGMTRETFINFVCVPGAGKGVPIFIDKSGDCLYYFDWQTELACETEVSCEVKTDGGFTLDFSPLIMKSGQYNVLPAGAGGHKTAGMIYVNLCRPLNPIFGTLCPPGSGACMVRGAEKPLSLGRIRQAPVYDKYTKEARLIYDHGSPCPSKKAVSLSSVIILKCGHMKFSDPELTDVVDSCRYVFTWETPEACEGKTTQKLHPNCTYYDSEAQVTYDLSPLSDPVPVSSSHGGSYQVLVCGHLQDKGEKGEASCAGSAVCLSGAKDKDGSFGNPEHGMFRKNSFTVDLQFTQGKKCGGSDSSRAMSTIYFKCDRTAGNGRPMVIYDKECEVALRWPTSLVCPPIRKKCVVGSRGSLFDLSFLSQDTGSWNYTDSQGNVYWMNLCQPLHGQPESQGCSPGAAVCMKTKTGMVHTLGKLETQVMFVEKNSGSSNSTVVVGYSEGDAVACQAGRRRRSDLSPKVIIRLTCGQTVGAPVYLEHRVDNAAKCIFEFTWASRLACPTETAPVKADMKDGQILDKRTGRTIDLRPLLNSDKAHTVQVHNKKYLISLSGPVQPDSTSSQLTHWACDSAAVCDITNGQSAARNLGSFKSLTYFLLDERLEVEFTAPEKCPGNQSSSHVTTTIIFNCISDKAQTEPEFLYQAQDCGYIFNWDTSLVCLHAAPSVIKPSAGSGMGSKASGSDSKDSVPKVVVGVTVFLLIALACIVVLVLHKAERRSAITARLRRMASCKKRDDVSHVYSRLGQNDSLANDDGDDDDPFNPFNEPDEEAEIDNSQLPPRVSTYHDDSDEDMLL</sequence>
<dbReference type="InterPro" id="IPR044865">
    <property type="entry name" value="MRH_dom"/>
</dbReference>
<feature type="domain" description="MRH" evidence="11">
    <location>
        <begin position="1980"/>
        <end position="2135"/>
    </location>
</feature>
<feature type="domain" description="MRH" evidence="11">
    <location>
        <begin position="1084"/>
        <end position="1233"/>
    </location>
</feature>
<organism evidence="12 13">
    <name type="scientific">Aplysia californica</name>
    <name type="common">California sea hare</name>
    <dbReference type="NCBI Taxonomy" id="6500"/>
    <lineage>
        <taxon>Eukaryota</taxon>
        <taxon>Metazoa</taxon>
        <taxon>Spiralia</taxon>
        <taxon>Lophotrochozoa</taxon>
        <taxon>Mollusca</taxon>
        <taxon>Gastropoda</taxon>
        <taxon>Heterobranchia</taxon>
        <taxon>Euthyneura</taxon>
        <taxon>Tectipleura</taxon>
        <taxon>Aplysiida</taxon>
        <taxon>Aplysioidea</taxon>
        <taxon>Aplysiidae</taxon>
        <taxon>Aplysia</taxon>
    </lineage>
</organism>
<keyword evidence="6 9" id="KW-0472">Membrane</keyword>
<dbReference type="SMART" id="SM01404">
    <property type="entry name" value="CIMR"/>
    <property type="match status" value="14"/>
</dbReference>
<dbReference type="InterPro" id="IPR009011">
    <property type="entry name" value="Man6P_isomerase_rcpt-bd_dom_sf"/>
</dbReference>
<feature type="domain" description="MRH" evidence="11">
    <location>
        <begin position="154"/>
        <end position="321"/>
    </location>
</feature>
<dbReference type="PROSITE" id="PS51914">
    <property type="entry name" value="MRH"/>
    <property type="match status" value="14"/>
</dbReference>
<dbReference type="Pfam" id="PF00878">
    <property type="entry name" value="CIMR"/>
    <property type="match status" value="14"/>
</dbReference>
<dbReference type="GeneID" id="101854964"/>
<evidence type="ECO:0000256" key="10">
    <source>
        <dbReference type="SAM" id="SignalP"/>
    </source>
</evidence>
<reference evidence="13" key="1">
    <citation type="submission" date="2025-08" db="UniProtKB">
        <authorList>
            <consortium name="RefSeq"/>
        </authorList>
    </citation>
    <scope>IDENTIFICATION</scope>
</reference>
<feature type="domain" description="MRH" evidence="11">
    <location>
        <begin position="1682"/>
        <end position="1829"/>
    </location>
</feature>
<feature type="domain" description="MRH" evidence="11">
    <location>
        <begin position="1541"/>
        <end position="1680"/>
    </location>
</feature>
<keyword evidence="12" id="KW-1185">Reference proteome</keyword>
<feature type="region of interest" description="Disordered" evidence="8">
    <location>
        <begin position="2375"/>
        <end position="2426"/>
    </location>
</feature>
<feature type="domain" description="MRH" evidence="11">
    <location>
        <begin position="483"/>
        <end position="626"/>
    </location>
</feature>